<dbReference type="GO" id="GO:0071949">
    <property type="term" value="F:FAD binding"/>
    <property type="evidence" value="ECO:0007669"/>
    <property type="project" value="TreeGrafter"/>
</dbReference>
<dbReference type="InterPro" id="IPR036134">
    <property type="entry name" value="Crypto/Photolyase_FAD-like_sf"/>
</dbReference>
<reference evidence="7" key="1">
    <citation type="submission" date="2020-05" db="EMBL/GenBank/DDBJ databases">
        <authorList>
            <person name="Chiriac C."/>
            <person name="Salcher M."/>
            <person name="Ghai R."/>
            <person name="Kavagutti S V."/>
        </authorList>
    </citation>
    <scope>NUCLEOTIDE SEQUENCE</scope>
</reference>
<evidence type="ECO:0000256" key="2">
    <source>
        <dbReference type="ARBA" id="ARBA00001974"/>
    </source>
</evidence>
<organism evidence="7">
    <name type="scientific">freshwater metagenome</name>
    <dbReference type="NCBI Taxonomy" id="449393"/>
    <lineage>
        <taxon>unclassified sequences</taxon>
        <taxon>metagenomes</taxon>
        <taxon>ecological metagenomes</taxon>
    </lineage>
</organism>
<protein>
    <submittedName>
        <fullName evidence="7">Unannotated protein</fullName>
    </submittedName>
</protein>
<accession>A0A6J7IWZ3</accession>
<dbReference type="GO" id="GO:0006950">
    <property type="term" value="P:response to stress"/>
    <property type="evidence" value="ECO:0007669"/>
    <property type="project" value="UniProtKB-ARBA"/>
</dbReference>
<evidence type="ECO:0000256" key="3">
    <source>
        <dbReference type="ARBA" id="ARBA00022630"/>
    </source>
</evidence>
<evidence type="ECO:0000256" key="4">
    <source>
        <dbReference type="ARBA" id="ARBA00022827"/>
    </source>
</evidence>
<evidence type="ECO:0000256" key="5">
    <source>
        <dbReference type="ARBA" id="ARBA00022991"/>
    </source>
</evidence>
<dbReference type="PROSITE" id="PS51645">
    <property type="entry name" value="PHR_CRY_ALPHA_BETA"/>
    <property type="match status" value="1"/>
</dbReference>
<dbReference type="PANTHER" id="PTHR11455">
    <property type="entry name" value="CRYPTOCHROME"/>
    <property type="match status" value="1"/>
</dbReference>
<dbReference type="InterPro" id="IPR018394">
    <property type="entry name" value="DNA_photolyase_1_CS_C"/>
</dbReference>
<dbReference type="AlphaFoldDB" id="A0A6J7IWZ3"/>
<comment type="cofactor">
    <cofactor evidence="2">
        <name>FAD</name>
        <dbReference type="ChEBI" id="CHEBI:57692"/>
    </cofactor>
</comment>
<dbReference type="Gene3D" id="1.25.40.80">
    <property type="match status" value="1"/>
</dbReference>
<dbReference type="Gene3D" id="3.40.50.620">
    <property type="entry name" value="HUPs"/>
    <property type="match status" value="1"/>
</dbReference>
<dbReference type="GO" id="GO:0003904">
    <property type="term" value="F:deoxyribodipyrimidine photo-lyase activity"/>
    <property type="evidence" value="ECO:0007669"/>
    <property type="project" value="TreeGrafter"/>
</dbReference>
<keyword evidence="4" id="KW-0274">FAD</keyword>
<dbReference type="EMBL" id="CAFBMX010000006">
    <property type="protein sequence ID" value="CAB4935280.1"/>
    <property type="molecule type" value="Genomic_DNA"/>
</dbReference>
<dbReference type="Gene3D" id="1.10.579.10">
    <property type="entry name" value="DNA Cyclobutane Dipyrimidine Photolyase, subunit A, domain 3"/>
    <property type="match status" value="1"/>
</dbReference>
<gene>
    <name evidence="7" type="ORF">UFOPK3674_01437</name>
</gene>
<proteinExistence type="predicted"/>
<dbReference type="InterPro" id="IPR006050">
    <property type="entry name" value="DNA_photolyase_N"/>
</dbReference>
<dbReference type="PROSITE" id="PS00394">
    <property type="entry name" value="DNA_PHOTOLYASES_1_1"/>
    <property type="match status" value="1"/>
</dbReference>
<evidence type="ECO:0000256" key="1">
    <source>
        <dbReference type="ARBA" id="ARBA00001932"/>
    </source>
</evidence>
<dbReference type="FunFam" id="1.10.579.10:FF:000003">
    <property type="entry name" value="Deoxyribodipyrimidine photo-lyase"/>
    <property type="match status" value="1"/>
</dbReference>
<evidence type="ECO:0000313" key="7">
    <source>
        <dbReference type="EMBL" id="CAB4935280.1"/>
    </source>
</evidence>
<dbReference type="InterPro" id="IPR005101">
    <property type="entry name" value="Cryptochr/Photolyase_FAD-bd"/>
</dbReference>
<name>A0A6J7IWZ3_9ZZZZ</name>
<dbReference type="PANTHER" id="PTHR11455:SF9">
    <property type="entry name" value="CRYPTOCHROME CIRCADIAN CLOCK 5 ISOFORM X1"/>
    <property type="match status" value="1"/>
</dbReference>
<dbReference type="InterPro" id="IPR036155">
    <property type="entry name" value="Crypto/Photolyase_N_sf"/>
</dbReference>
<comment type="cofactor">
    <cofactor evidence="1">
        <name>(6R)-5,10-methylene-5,6,7,8-tetrahydrofolate</name>
        <dbReference type="ChEBI" id="CHEBI:15636"/>
    </cofactor>
</comment>
<dbReference type="GO" id="GO:0003677">
    <property type="term" value="F:DNA binding"/>
    <property type="evidence" value="ECO:0007669"/>
    <property type="project" value="TreeGrafter"/>
</dbReference>
<dbReference type="Pfam" id="PF00875">
    <property type="entry name" value="DNA_photolyase"/>
    <property type="match status" value="1"/>
</dbReference>
<dbReference type="InterPro" id="IPR002081">
    <property type="entry name" value="Cryptochrome/DNA_photolyase_1"/>
</dbReference>
<dbReference type="SUPFAM" id="SSF52425">
    <property type="entry name" value="Cryptochrome/photolyase, N-terminal domain"/>
    <property type="match status" value="1"/>
</dbReference>
<dbReference type="InterPro" id="IPR014729">
    <property type="entry name" value="Rossmann-like_a/b/a_fold"/>
</dbReference>
<dbReference type="SUPFAM" id="SSF48173">
    <property type="entry name" value="Cryptochrome/photolyase FAD-binding domain"/>
    <property type="match status" value="1"/>
</dbReference>
<dbReference type="PRINTS" id="PR00147">
    <property type="entry name" value="DNAPHOTLYASE"/>
</dbReference>
<dbReference type="GO" id="GO:0006139">
    <property type="term" value="P:nucleobase-containing compound metabolic process"/>
    <property type="evidence" value="ECO:0007669"/>
    <property type="project" value="UniProtKB-ARBA"/>
</dbReference>
<evidence type="ECO:0000259" key="6">
    <source>
        <dbReference type="PROSITE" id="PS51645"/>
    </source>
</evidence>
<sequence length="469" mass="51923">MMTSIAIVWLRRDLRVHDHPALARAAREHDRVVPLFVLDQRLLDGRFASAPRNAFLRGCLAALDGELTARGAGLVVREGAPEDVVPELAAQLGAAEVLWASDVSPFARGRDRQVRTLLEAAGVAATSCPGTYCADIGRPRTKTGKPYTVFTPFWKAQRELPRRAVEDAPAALRLPDGLDRGALPDGPALGDLLTEAICAPGEPAARAALGAWIDGPVDAYGDRHDDLTGGSSALSPHLRWGTISAREVEQRAMDRGSEGAAAFVRQLAWRDFYAHVLLLHPEVARLEFQPRFRALEWDDDPELLAAWQEGRTGYPLVDAGMRQLAATGWMHNRARMVVGSFLTKDLHLDWRAGELWFERLLLDAEPAQNAGNWQWIASTGVDPAPYFRRIFNPVLQQQKFDPDGAYVRRWVPELAEVPLARLAEPWRMTPEEQQAAGCVIGEHYPAPIIDHAHERHVAMDRYRAAAQSD</sequence>
<keyword evidence="3" id="KW-0285">Flavoprotein</keyword>
<keyword evidence="5" id="KW-0157">Chromophore</keyword>
<feature type="domain" description="Photolyase/cryptochrome alpha/beta" evidence="6">
    <location>
        <begin position="4"/>
        <end position="133"/>
    </location>
</feature>
<dbReference type="Pfam" id="PF03441">
    <property type="entry name" value="FAD_binding_7"/>
    <property type="match status" value="1"/>
</dbReference>
<dbReference type="GO" id="GO:0009416">
    <property type="term" value="P:response to light stimulus"/>
    <property type="evidence" value="ECO:0007669"/>
    <property type="project" value="TreeGrafter"/>
</dbReference>